<keyword evidence="4" id="KW-0479">Metal-binding</keyword>
<dbReference type="Gene3D" id="1.10.10.1100">
    <property type="entry name" value="BFD-like [2Fe-2S]-binding domain"/>
    <property type="match status" value="1"/>
</dbReference>
<dbReference type="GO" id="GO:0016226">
    <property type="term" value="P:iron-sulfur cluster assembly"/>
    <property type="evidence" value="ECO:0007669"/>
    <property type="project" value="InterPro"/>
</dbReference>
<dbReference type="InterPro" id="IPR002871">
    <property type="entry name" value="NIF_FeS_clus_asmbl_NifU_N"/>
</dbReference>
<keyword evidence="7" id="KW-0535">Nitrogen fixation</keyword>
<dbReference type="SUPFAM" id="SSF82649">
    <property type="entry name" value="SufE/NifU"/>
    <property type="match status" value="1"/>
</dbReference>
<keyword evidence="5" id="KW-0408">Iron</keyword>
<evidence type="ECO:0000313" key="12">
    <source>
        <dbReference type="EMBL" id="KUG23491.1"/>
    </source>
</evidence>
<feature type="domain" description="BFD-like [2Fe-2S]-binding" evidence="11">
    <location>
        <begin position="132"/>
        <end position="181"/>
    </location>
</feature>
<dbReference type="InterPro" id="IPR010238">
    <property type="entry name" value="NIF_FeS_clus_asmbl_NifU"/>
</dbReference>
<organism evidence="12">
    <name type="scientific">hydrocarbon metagenome</name>
    <dbReference type="NCBI Taxonomy" id="938273"/>
    <lineage>
        <taxon>unclassified sequences</taxon>
        <taxon>metagenomes</taxon>
        <taxon>ecological metagenomes</taxon>
    </lineage>
</organism>
<dbReference type="EMBL" id="LNQE01000903">
    <property type="protein sequence ID" value="KUG23491.1"/>
    <property type="molecule type" value="Genomic_DNA"/>
</dbReference>
<name>A0A0W8FT52_9ZZZZ</name>
<dbReference type="InterPro" id="IPR016217">
    <property type="entry name" value="N_fixation_NifU"/>
</dbReference>
<evidence type="ECO:0000259" key="10">
    <source>
        <dbReference type="Pfam" id="PF01592"/>
    </source>
</evidence>
<evidence type="ECO:0000256" key="4">
    <source>
        <dbReference type="ARBA" id="ARBA00022723"/>
    </source>
</evidence>
<dbReference type="Pfam" id="PF04324">
    <property type="entry name" value="Fer2_BFD"/>
    <property type="match status" value="1"/>
</dbReference>
<proteinExistence type="inferred from homology"/>
<evidence type="ECO:0000256" key="8">
    <source>
        <dbReference type="ARBA" id="ARBA00034078"/>
    </source>
</evidence>
<gene>
    <name evidence="12" type="ORF">ASZ90_006695</name>
</gene>
<evidence type="ECO:0000256" key="5">
    <source>
        <dbReference type="ARBA" id="ARBA00023004"/>
    </source>
</evidence>
<evidence type="ECO:0000256" key="3">
    <source>
        <dbReference type="ARBA" id="ARBA00022714"/>
    </source>
</evidence>
<dbReference type="CDD" id="cd19947">
    <property type="entry name" value="NifU_Fer2_BFD-like"/>
    <property type="match status" value="1"/>
</dbReference>
<evidence type="ECO:0000256" key="7">
    <source>
        <dbReference type="ARBA" id="ARBA00023231"/>
    </source>
</evidence>
<evidence type="ECO:0000256" key="2">
    <source>
        <dbReference type="ARBA" id="ARBA00015278"/>
    </source>
</evidence>
<dbReference type="InterPro" id="IPR034904">
    <property type="entry name" value="FSCA_dom_sf"/>
</dbReference>
<dbReference type="Gene3D" id="3.90.1010.10">
    <property type="match status" value="1"/>
</dbReference>
<evidence type="ECO:0000256" key="1">
    <source>
        <dbReference type="ARBA" id="ARBA00006420"/>
    </source>
</evidence>
<comment type="cofactor">
    <cofactor evidence="8">
        <name>[2Fe-2S] cluster</name>
        <dbReference type="ChEBI" id="CHEBI:190135"/>
    </cofactor>
</comment>
<dbReference type="Gene3D" id="3.30.300.130">
    <property type="entry name" value="Fe-S cluster assembly (FSCA)"/>
    <property type="match status" value="1"/>
</dbReference>
<accession>A0A0W8FT52</accession>
<dbReference type="Pfam" id="PF01592">
    <property type="entry name" value="NifU_N"/>
    <property type="match status" value="1"/>
</dbReference>
<feature type="domain" description="NIF system FeS cluster assembly NifU C-terminal" evidence="9">
    <location>
        <begin position="204"/>
        <end position="270"/>
    </location>
</feature>
<dbReference type="NCBIfam" id="TIGR02000">
    <property type="entry name" value="NifU_proper"/>
    <property type="match status" value="1"/>
</dbReference>
<dbReference type="GO" id="GO:0051537">
    <property type="term" value="F:2 iron, 2 sulfur cluster binding"/>
    <property type="evidence" value="ECO:0007669"/>
    <property type="project" value="UniProtKB-KW"/>
</dbReference>
<comment type="similarity">
    <text evidence="1">Belongs to the NifU family.</text>
</comment>
<dbReference type="CDD" id="cd06664">
    <property type="entry name" value="IscU_like"/>
    <property type="match status" value="1"/>
</dbReference>
<keyword evidence="6" id="KW-0411">Iron-sulfur</keyword>
<dbReference type="AlphaFoldDB" id="A0A0W8FT52"/>
<dbReference type="GO" id="GO:0005506">
    <property type="term" value="F:iron ion binding"/>
    <property type="evidence" value="ECO:0007669"/>
    <property type="project" value="InterPro"/>
</dbReference>
<feature type="domain" description="NIF system FeS cluster assembly NifU N-terminal" evidence="10">
    <location>
        <begin position="3"/>
        <end position="122"/>
    </location>
</feature>
<evidence type="ECO:0000256" key="6">
    <source>
        <dbReference type="ARBA" id="ARBA00023014"/>
    </source>
</evidence>
<keyword evidence="3" id="KW-0001">2Fe-2S</keyword>
<comment type="caution">
    <text evidence="12">The sequence shown here is derived from an EMBL/GenBank/DDBJ whole genome shotgun (WGS) entry which is preliminary data.</text>
</comment>
<dbReference type="InterPro" id="IPR001075">
    <property type="entry name" value="NIF_FeS_clus_asmbl_NifU_C"/>
</dbReference>
<evidence type="ECO:0000259" key="11">
    <source>
        <dbReference type="Pfam" id="PF04324"/>
    </source>
</evidence>
<dbReference type="Pfam" id="PF01106">
    <property type="entry name" value="NifU"/>
    <property type="match status" value="1"/>
</dbReference>
<dbReference type="SUPFAM" id="SSF117916">
    <property type="entry name" value="Fe-S cluster assembly (FSCA) domain-like"/>
    <property type="match status" value="1"/>
</dbReference>
<dbReference type="PIRSF" id="PIRSF000375">
    <property type="entry name" value="NifU"/>
    <property type="match status" value="1"/>
</dbReference>
<dbReference type="PANTHER" id="PTHR10093">
    <property type="entry name" value="IRON-SULFUR CLUSTER ASSEMBLY ENZYME NIFU HOMOLOG"/>
    <property type="match status" value="1"/>
</dbReference>
<dbReference type="InterPro" id="IPR007419">
    <property type="entry name" value="BFD-like_2Fe2S-bd_dom"/>
</dbReference>
<evidence type="ECO:0000259" key="9">
    <source>
        <dbReference type="Pfam" id="PF01106"/>
    </source>
</evidence>
<dbReference type="InterPro" id="IPR041854">
    <property type="entry name" value="BFD-like_2Fe2S-bd_dom_sf"/>
</dbReference>
<protein>
    <recommendedName>
        <fullName evidence="2">Nitrogen fixation protein NifU</fullName>
    </recommendedName>
</protein>
<sequence length="274" mass="30036">MWEYTDKVKEHFLNPRNVGEIENPDGVAEVGSLACGDALKLTFKLDENKKIKDAKFKTFGCASAIASSSALTEMIKGMTVEEALKVTNQDIAGYLGGLPDEKMHCSVMGKQALEKAIENYRGAPPLEAGAKIICECFGVTDKEIERAVRENNLATVEDVTNYTKAGGGCGNCHDAIQQIIDQVRSEPKTDTKPKLTNIQKIRLIEETIEREIRPSLKHDGGDIEIIDIVGNRVIVATRGACSTCKASNITLKNFVEHRLKEFVSPDIVVEEVAK</sequence>
<reference evidence="12" key="1">
    <citation type="journal article" date="2015" name="Proc. Natl. Acad. Sci. U.S.A.">
        <title>Networks of energetic and metabolic interactions define dynamics in microbial communities.</title>
        <authorList>
            <person name="Embree M."/>
            <person name="Liu J.K."/>
            <person name="Al-Bassam M.M."/>
            <person name="Zengler K."/>
        </authorList>
    </citation>
    <scope>NUCLEOTIDE SEQUENCE</scope>
</reference>